<dbReference type="GeneID" id="64468211"/>
<organism evidence="2 4">
    <name type="scientific">Pseudomonas cannabina</name>
    <dbReference type="NCBI Taxonomy" id="86840"/>
    <lineage>
        <taxon>Bacteria</taxon>
        <taxon>Pseudomonadati</taxon>
        <taxon>Pseudomonadota</taxon>
        <taxon>Gammaproteobacteria</taxon>
        <taxon>Pseudomonadales</taxon>
        <taxon>Pseudomonadaceae</taxon>
        <taxon>Pseudomonas</taxon>
    </lineage>
</organism>
<name>A0A3M3RQZ8_PSECA</name>
<dbReference type="Proteomes" id="UP000270524">
    <property type="component" value="Unassembled WGS sequence"/>
</dbReference>
<dbReference type="EMBL" id="RBPH01000073">
    <property type="protein sequence ID" value="RMN83462.1"/>
    <property type="molecule type" value="Genomic_DNA"/>
</dbReference>
<evidence type="ECO:0000313" key="1">
    <source>
        <dbReference type="EMBL" id="RMN83462.1"/>
    </source>
</evidence>
<dbReference type="RefSeq" id="WP_007253208.1">
    <property type="nucleotide sequence ID" value="NZ_CP178532.1"/>
</dbReference>
<evidence type="ECO:0000313" key="2">
    <source>
        <dbReference type="EMBL" id="RMN98879.1"/>
    </source>
</evidence>
<proteinExistence type="predicted"/>
<dbReference type="AlphaFoldDB" id="A0A3M3RQZ8"/>
<protein>
    <submittedName>
        <fullName evidence="2">Uncharacterized protein</fullName>
    </submittedName>
</protein>
<dbReference type="EMBL" id="RBPJ01000108">
    <property type="protein sequence ID" value="RMN98879.1"/>
    <property type="molecule type" value="Genomic_DNA"/>
</dbReference>
<gene>
    <name evidence="2" type="ORF">ALQ51_02012</name>
    <name evidence="1" type="ORF">ALQ53_03193</name>
</gene>
<sequence>MSNLDVYLPAVDGSQYRLHEKGESCKLAVHTLFSDDYAAPPIHMVIEVTTDSGKVVKVIIPYDQNGKASVRIDGETV</sequence>
<evidence type="ECO:0000313" key="3">
    <source>
        <dbReference type="Proteomes" id="UP000269335"/>
    </source>
</evidence>
<accession>A0A3M3RQZ8</accession>
<reference evidence="3 4" key="1">
    <citation type="submission" date="2018-08" db="EMBL/GenBank/DDBJ databases">
        <title>Recombination of ecologically and evolutionarily significant loci maintains genetic cohesion in the Pseudomonas syringae species complex.</title>
        <authorList>
            <person name="Dillon M."/>
            <person name="Thakur S."/>
            <person name="Almeida R.N.D."/>
            <person name="Weir B.S."/>
            <person name="Guttman D.S."/>
        </authorList>
    </citation>
    <scope>NUCLEOTIDE SEQUENCE [LARGE SCALE GENOMIC DNA]</scope>
    <source>
        <strain evidence="1 3">ICMP 15201</strain>
        <strain evidence="2 4">ICMP 15203</strain>
    </source>
</reference>
<dbReference type="Proteomes" id="UP000269335">
    <property type="component" value="Unassembled WGS sequence"/>
</dbReference>
<evidence type="ECO:0000313" key="4">
    <source>
        <dbReference type="Proteomes" id="UP000270524"/>
    </source>
</evidence>
<comment type="caution">
    <text evidence="2">The sequence shown here is derived from an EMBL/GenBank/DDBJ whole genome shotgun (WGS) entry which is preliminary data.</text>
</comment>